<accession>A0A6H1ZYB0</accession>
<protein>
    <submittedName>
        <fullName evidence="1">Uncharacterized protein</fullName>
    </submittedName>
</protein>
<proteinExistence type="predicted"/>
<sequence>MNDELDINTDEIISIISKHPGDEILKLADKAIKAIENRKDEDVDKWAERISIDVAGAND</sequence>
<dbReference type="EMBL" id="MT144321">
    <property type="protein sequence ID" value="QJA52200.1"/>
    <property type="molecule type" value="Genomic_DNA"/>
</dbReference>
<organism evidence="1">
    <name type="scientific">viral metagenome</name>
    <dbReference type="NCBI Taxonomy" id="1070528"/>
    <lineage>
        <taxon>unclassified sequences</taxon>
        <taxon>metagenomes</taxon>
        <taxon>organismal metagenomes</taxon>
    </lineage>
</organism>
<evidence type="ECO:0000313" key="1">
    <source>
        <dbReference type="EMBL" id="QJA52200.1"/>
    </source>
</evidence>
<dbReference type="AlphaFoldDB" id="A0A6H1ZYB0"/>
<reference evidence="1" key="1">
    <citation type="submission" date="2020-03" db="EMBL/GenBank/DDBJ databases">
        <title>The deep terrestrial virosphere.</title>
        <authorList>
            <person name="Holmfeldt K."/>
            <person name="Nilsson E."/>
            <person name="Simone D."/>
            <person name="Lopez-Fernandez M."/>
            <person name="Wu X."/>
            <person name="de Brujin I."/>
            <person name="Lundin D."/>
            <person name="Andersson A."/>
            <person name="Bertilsson S."/>
            <person name="Dopson M."/>
        </authorList>
    </citation>
    <scope>NUCLEOTIDE SEQUENCE</scope>
    <source>
        <strain evidence="1">TM448A02527</strain>
    </source>
</reference>
<gene>
    <name evidence="1" type="ORF">TM448A02527_0006</name>
</gene>
<name>A0A6H1ZYB0_9ZZZZ</name>